<comment type="caution">
    <text evidence="2">The sequence shown here is derived from an EMBL/GenBank/DDBJ whole genome shotgun (WGS) entry which is preliminary data.</text>
</comment>
<reference evidence="2 3" key="1">
    <citation type="submission" date="2019-01" db="EMBL/GenBank/DDBJ databases">
        <title>Sequencing of cultivated peanut Arachis hypogaea provides insights into genome evolution and oil improvement.</title>
        <authorList>
            <person name="Chen X."/>
        </authorList>
    </citation>
    <scope>NUCLEOTIDE SEQUENCE [LARGE SCALE GENOMIC DNA]</scope>
    <source>
        <strain evidence="3">cv. Fuhuasheng</strain>
        <tissue evidence="2">Leaves</tissue>
    </source>
</reference>
<gene>
    <name evidence="2" type="ORF">Ahy_Scaffold8g108388</name>
</gene>
<keyword evidence="3" id="KW-1185">Reference proteome</keyword>
<keyword evidence="1" id="KW-0472">Membrane</keyword>
<dbReference type="Proteomes" id="UP000289738">
    <property type="component" value="Unassembled WGS sequence"/>
</dbReference>
<evidence type="ECO:0008006" key="4">
    <source>
        <dbReference type="Google" id="ProtNLM"/>
    </source>
</evidence>
<accession>A0A444WND1</accession>
<feature type="transmembrane region" description="Helical" evidence="1">
    <location>
        <begin position="153"/>
        <end position="175"/>
    </location>
</feature>
<proteinExistence type="predicted"/>
<organism evidence="2 3">
    <name type="scientific">Arachis hypogaea</name>
    <name type="common">Peanut</name>
    <dbReference type="NCBI Taxonomy" id="3818"/>
    <lineage>
        <taxon>Eukaryota</taxon>
        <taxon>Viridiplantae</taxon>
        <taxon>Streptophyta</taxon>
        <taxon>Embryophyta</taxon>
        <taxon>Tracheophyta</taxon>
        <taxon>Spermatophyta</taxon>
        <taxon>Magnoliopsida</taxon>
        <taxon>eudicotyledons</taxon>
        <taxon>Gunneridae</taxon>
        <taxon>Pentapetalae</taxon>
        <taxon>rosids</taxon>
        <taxon>fabids</taxon>
        <taxon>Fabales</taxon>
        <taxon>Fabaceae</taxon>
        <taxon>Papilionoideae</taxon>
        <taxon>50 kb inversion clade</taxon>
        <taxon>dalbergioids sensu lato</taxon>
        <taxon>Dalbergieae</taxon>
        <taxon>Pterocarpus clade</taxon>
        <taxon>Arachis</taxon>
    </lineage>
</organism>
<name>A0A444WND1_ARAHY</name>
<evidence type="ECO:0000313" key="2">
    <source>
        <dbReference type="EMBL" id="RYQ78911.1"/>
    </source>
</evidence>
<keyword evidence="1" id="KW-1133">Transmembrane helix</keyword>
<evidence type="ECO:0000313" key="3">
    <source>
        <dbReference type="Proteomes" id="UP000289738"/>
    </source>
</evidence>
<protein>
    <recommendedName>
        <fullName evidence="4">Transmembrane protein</fullName>
    </recommendedName>
</protein>
<dbReference type="AlphaFoldDB" id="A0A444WND1"/>
<keyword evidence="1" id="KW-0812">Transmembrane</keyword>
<evidence type="ECO:0000256" key="1">
    <source>
        <dbReference type="SAM" id="Phobius"/>
    </source>
</evidence>
<dbReference type="EMBL" id="SDMP01000028">
    <property type="protein sequence ID" value="RYQ78911.1"/>
    <property type="molecule type" value="Genomic_DNA"/>
</dbReference>
<sequence>MLKSCLCYPYYNNLSNFQIKQKYVNIFKILLTKIQSTKEYLKTKIYLRQCFCKYKHMVFFIYQTQNEEFELLKSTSTSSKKTTRNFSVVLIVSILILKYREKPTQAEHIGTNCSGRRDHDGGVVKLQVEEEKAAECGKKKILSFTGFGSGIKITFFIFTNIKVFVIIKYLINIVINQKHFKFPKSISIPPPFCKRWTPPPSKTKTISNFFFSNFSHPGNKKEKGFASFLHFQLSITLQKSAKIQKQSTSQ</sequence>